<accession>A0A1S1YZM1</accession>
<name>A0A1S1YZM1_FLAPC</name>
<proteinExistence type="predicted"/>
<dbReference type="InterPro" id="IPR036291">
    <property type="entry name" value="NAD(P)-bd_dom_sf"/>
</dbReference>
<keyword evidence="3" id="KW-1185">Reference proteome</keyword>
<dbReference type="STRING" id="915059.NH26_08465"/>
<protein>
    <recommendedName>
        <fullName evidence="4">Short-chain dehydrogenase</fullName>
    </recommendedName>
</protein>
<dbReference type="Proteomes" id="UP000179797">
    <property type="component" value="Unassembled WGS sequence"/>
</dbReference>
<evidence type="ECO:0000313" key="2">
    <source>
        <dbReference type="EMBL" id="OHX66383.1"/>
    </source>
</evidence>
<dbReference type="PRINTS" id="PR00081">
    <property type="entry name" value="GDHRDH"/>
</dbReference>
<dbReference type="PANTHER" id="PTHR43157:SF31">
    <property type="entry name" value="PHOSPHATIDYLINOSITOL-GLYCAN BIOSYNTHESIS CLASS F PROTEIN"/>
    <property type="match status" value="1"/>
</dbReference>
<dbReference type="AlphaFoldDB" id="A0A1S1YZM1"/>
<comment type="caution">
    <text evidence="2">The sequence shown here is derived from an EMBL/GenBank/DDBJ whole genome shotgun (WGS) entry which is preliminary data.</text>
</comment>
<sequence length="304" mass="33856">MNKSSINNLPEQNERVAIVTGANIGLGLETVRFLIQKNIKVILACRNQLKAEVAQKELLNQYPKAHVDIILIDLNSLASVKDFTIAFQEKYNRLDLLINNAGLMIPPLQRTEEGFESQFGVNFLSHFLLTGLLLPLLEKTDNSRVVSLGSLAHRQGKIEFNNLNAEKEYHNFRAYCQSKLACVMFAFELNRRLRKKQSTTSSVVAHPGASLTNLGRYAPAIINNVVMKIGTPFLNSAEMGAIPTIYAALGEDIEGGDYTGPDSLLELRGHSAKKVKATKYAHDKSLAQSLWKEAERLVNFNYPL</sequence>
<dbReference type="PANTHER" id="PTHR43157">
    <property type="entry name" value="PHOSPHATIDYLINOSITOL-GLYCAN BIOSYNTHESIS CLASS F PROTEIN-RELATED"/>
    <property type="match status" value="1"/>
</dbReference>
<dbReference type="EMBL" id="JRYR02000001">
    <property type="protein sequence ID" value="OHX66383.1"/>
    <property type="molecule type" value="Genomic_DNA"/>
</dbReference>
<dbReference type="RefSeq" id="WP_044224787.1">
    <property type="nucleotide sequence ID" value="NZ_JRYR02000001.1"/>
</dbReference>
<dbReference type="GO" id="GO:0016491">
    <property type="term" value="F:oxidoreductase activity"/>
    <property type="evidence" value="ECO:0007669"/>
    <property type="project" value="UniProtKB-KW"/>
</dbReference>
<dbReference type="OrthoDB" id="597510at2"/>
<gene>
    <name evidence="2" type="ORF">NH26_08465</name>
</gene>
<organism evidence="2 3">
    <name type="scientific">Flammeovirga pacifica</name>
    <dbReference type="NCBI Taxonomy" id="915059"/>
    <lineage>
        <taxon>Bacteria</taxon>
        <taxon>Pseudomonadati</taxon>
        <taxon>Bacteroidota</taxon>
        <taxon>Cytophagia</taxon>
        <taxon>Cytophagales</taxon>
        <taxon>Flammeovirgaceae</taxon>
        <taxon>Flammeovirga</taxon>
    </lineage>
</organism>
<keyword evidence="1" id="KW-0560">Oxidoreductase</keyword>
<dbReference type="SUPFAM" id="SSF51735">
    <property type="entry name" value="NAD(P)-binding Rossmann-fold domains"/>
    <property type="match status" value="1"/>
</dbReference>
<reference evidence="2 3" key="1">
    <citation type="journal article" date="2012" name="Int. J. Syst. Evol. Microbiol.">
        <title>Flammeovirga pacifica sp. nov., isolated from deep-sea sediment.</title>
        <authorList>
            <person name="Xu H."/>
            <person name="Fu Y."/>
            <person name="Yang N."/>
            <person name="Ding Z."/>
            <person name="Lai Q."/>
            <person name="Zeng R."/>
        </authorList>
    </citation>
    <scope>NUCLEOTIDE SEQUENCE [LARGE SCALE GENOMIC DNA]</scope>
    <source>
        <strain evidence="3">DSM 24597 / LMG 26175 / WPAGA1</strain>
    </source>
</reference>
<evidence type="ECO:0000256" key="1">
    <source>
        <dbReference type="ARBA" id="ARBA00023002"/>
    </source>
</evidence>
<dbReference type="Pfam" id="PF00106">
    <property type="entry name" value="adh_short"/>
    <property type="match status" value="1"/>
</dbReference>
<evidence type="ECO:0008006" key="4">
    <source>
        <dbReference type="Google" id="ProtNLM"/>
    </source>
</evidence>
<evidence type="ECO:0000313" key="3">
    <source>
        <dbReference type="Proteomes" id="UP000179797"/>
    </source>
</evidence>
<dbReference type="InterPro" id="IPR002347">
    <property type="entry name" value="SDR_fam"/>
</dbReference>
<dbReference type="NCBIfam" id="NF004846">
    <property type="entry name" value="PRK06197.1"/>
    <property type="match status" value="1"/>
</dbReference>
<dbReference type="Gene3D" id="3.40.50.720">
    <property type="entry name" value="NAD(P)-binding Rossmann-like Domain"/>
    <property type="match status" value="1"/>
</dbReference>